<gene>
    <name evidence="9" type="ORF">EW146_g8172</name>
</gene>
<evidence type="ECO:0000313" key="9">
    <source>
        <dbReference type="EMBL" id="THH11078.1"/>
    </source>
</evidence>
<sequence length="555" mass="61900">MIPNNTGIYISILAVNRDPGIWGADVMEWKPERWLSPLPPSVAEARIPGVYANTNVKDALADIYERLSLRPFYLHGYDVYSNRRLSICILHRVSRMLRGLARMEAGNIGQIFDPDGWKFHADIAANYGRVVRLNGMLGDTELYISDTRALYNILIKDQHIFEESSRFISMNQVFFRTWSTVDFGQLREALTAKVGDGPKEVDMMDWMTRAALELIGQAGLGYSFDTLDDRVENAYANAVKTFLPTISSPSMIIALEFLPWLMRTGTSAFRRAVAEKTPWEDVQRLVNIVDIMDNTSREVFENKKTALEKGDEAVVHQIGEGKDIMSVLLKANMAASAEDRLPEKELLAQMSVLIFAAMDTTSSALSRTLDLLSVHQDIQDKLRAELTEAREMSNDSDFDTLHALPYLEAVCRETLRFTRKDAVLPLGTPITGVDGTKISEIMIPNNTGIYIGVLSVNRDPGIWGADVMEWKPERWLSPLPPSVAEARIPGVYANTGFKFSQLEMKIVLAVLIPAFKFSTSDKRISWAMAAVTGPVMDGVSKPTMPLVLTPVKASA</sequence>
<keyword evidence="5" id="KW-0479">Metal-binding</keyword>
<dbReference type="SUPFAM" id="SSF48264">
    <property type="entry name" value="Cytochrome P450"/>
    <property type="match status" value="2"/>
</dbReference>
<dbReference type="GO" id="GO:0004497">
    <property type="term" value="F:monooxygenase activity"/>
    <property type="evidence" value="ECO:0007669"/>
    <property type="project" value="UniProtKB-KW"/>
</dbReference>
<organism evidence="9 10">
    <name type="scientific">Bondarzewia mesenterica</name>
    <dbReference type="NCBI Taxonomy" id="1095465"/>
    <lineage>
        <taxon>Eukaryota</taxon>
        <taxon>Fungi</taxon>
        <taxon>Dikarya</taxon>
        <taxon>Basidiomycota</taxon>
        <taxon>Agaricomycotina</taxon>
        <taxon>Agaricomycetes</taxon>
        <taxon>Russulales</taxon>
        <taxon>Bondarzewiaceae</taxon>
        <taxon>Bondarzewia</taxon>
    </lineage>
</organism>
<dbReference type="Proteomes" id="UP000310158">
    <property type="component" value="Unassembled WGS sequence"/>
</dbReference>
<dbReference type="PANTHER" id="PTHR24305">
    <property type="entry name" value="CYTOCHROME P450"/>
    <property type="match status" value="1"/>
</dbReference>
<dbReference type="GO" id="GO:0020037">
    <property type="term" value="F:heme binding"/>
    <property type="evidence" value="ECO:0007669"/>
    <property type="project" value="InterPro"/>
</dbReference>
<dbReference type="EMBL" id="SGPL01000534">
    <property type="protein sequence ID" value="THH11078.1"/>
    <property type="molecule type" value="Genomic_DNA"/>
</dbReference>
<dbReference type="GO" id="GO:0005506">
    <property type="term" value="F:iron ion binding"/>
    <property type="evidence" value="ECO:0007669"/>
    <property type="project" value="InterPro"/>
</dbReference>
<dbReference type="InterPro" id="IPR050121">
    <property type="entry name" value="Cytochrome_P450_monoxygenase"/>
</dbReference>
<evidence type="ECO:0000256" key="5">
    <source>
        <dbReference type="ARBA" id="ARBA00022723"/>
    </source>
</evidence>
<evidence type="ECO:0000256" key="2">
    <source>
        <dbReference type="ARBA" id="ARBA00005179"/>
    </source>
</evidence>
<evidence type="ECO:0000313" key="10">
    <source>
        <dbReference type="Proteomes" id="UP000310158"/>
    </source>
</evidence>
<evidence type="ECO:0000256" key="4">
    <source>
        <dbReference type="ARBA" id="ARBA00022617"/>
    </source>
</evidence>
<accession>A0A4S4LID6</accession>
<dbReference type="AlphaFoldDB" id="A0A4S4LID6"/>
<evidence type="ECO:0000256" key="1">
    <source>
        <dbReference type="ARBA" id="ARBA00001971"/>
    </source>
</evidence>
<reference evidence="9 10" key="1">
    <citation type="submission" date="2019-02" db="EMBL/GenBank/DDBJ databases">
        <title>Genome sequencing of the rare red list fungi Bondarzewia mesenterica.</title>
        <authorList>
            <person name="Buettner E."/>
            <person name="Kellner H."/>
        </authorList>
    </citation>
    <scope>NUCLEOTIDE SEQUENCE [LARGE SCALE GENOMIC DNA]</scope>
    <source>
        <strain evidence="9 10">DSM 108281</strain>
    </source>
</reference>
<keyword evidence="4" id="KW-0349">Heme</keyword>
<dbReference type="PANTHER" id="PTHR24305:SF166">
    <property type="entry name" value="CYTOCHROME P450 12A4, MITOCHONDRIAL-RELATED"/>
    <property type="match status" value="1"/>
</dbReference>
<protein>
    <recommendedName>
        <fullName evidence="11">Cytochrome P450</fullName>
    </recommendedName>
</protein>
<dbReference type="Gene3D" id="1.10.630.10">
    <property type="entry name" value="Cytochrome P450"/>
    <property type="match status" value="2"/>
</dbReference>
<comment type="cofactor">
    <cofactor evidence="1">
        <name>heme</name>
        <dbReference type="ChEBI" id="CHEBI:30413"/>
    </cofactor>
</comment>
<evidence type="ECO:0000256" key="7">
    <source>
        <dbReference type="ARBA" id="ARBA00023004"/>
    </source>
</evidence>
<comment type="caution">
    <text evidence="9">The sequence shown here is derived from an EMBL/GenBank/DDBJ whole genome shotgun (WGS) entry which is preliminary data.</text>
</comment>
<dbReference type="InterPro" id="IPR001128">
    <property type="entry name" value="Cyt_P450"/>
</dbReference>
<dbReference type="OrthoDB" id="1470350at2759"/>
<keyword evidence="7" id="KW-0408">Iron</keyword>
<keyword evidence="6" id="KW-0560">Oxidoreductase</keyword>
<dbReference type="InterPro" id="IPR036396">
    <property type="entry name" value="Cyt_P450_sf"/>
</dbReference>
<name>A0A4S4LID6_9AGAM</name>
<evidence type="ECO:0000256" key="8">
    <source>
        <dbReference type="ARBA" id="ARBA00023033"/>
    </source>
</evidence>
<proteinExistence type="inferred from homology"/>
<comment type="pathway">
    <text evidence="2">Secondary metabolite biosynthesis.</text>
</comment>
<keyword evidence="8" id="KW-0503">Monooxygenase</keyword>
<dbReference type="Pfam" id="PF00067">
    <property type="entry name" value="p450"/>
    <property type="match status" value="1"/>
</dbReference>
<comment type="similarity">
    <text evidence="3">Belongs to the cytochrome P450 family.</text>
</comment>
<evidence type="ECO:0000256" key="3">
    <source>
        <dbReference type="ARBA" id="ARBA00010617"/>
    </source>
</evidence>
<evidence type="ECO:0000256" key="6">
    <source>
        <dbReference type="ARBA" id="ARBA00023002"/>
    </source>
</evidence>
<evidence type="ECO:0008006" key="11">
    <source>
        <dbReference type="Google" id="ProtNLM"/>
    </source>
</evidence>
<dbReference type="GO" id="GO:0016705">
    <property type="term" value="F:oxidoreductase activity, acting on paired donors, with incorporation or reduction of molecular oxygen"/>
    <property type="evidence" value="ECO:0007669"/>
    <property type="project" value="InterPro"/>
</dbReference>
<keyword evidence="10" id="KW-1185">Reference proteome</keyword>